<dbReference type="InterPro" id="IPR043129">
    <property type="entry name" value="ATPase_NBD"/>
</dbReference>
<accession>A0A5B9ECV6</accession>
<dbReference type="Gene3D" id="3.30.420.40">
    <property type="match status" value="2"/>
</dbReference>
<evidence type="ECO:0000256" key="3">
    <source>
        <dbReference type="ARBA" id="ARBA00022777"/>
    </source>
</evidence>
<dbReference type="InterPro" id="IPR050406">
    <property type="entry name" value="FGGY_Carb_Kinase"/>
</dbReference>
<dbReference type="Pfam" id="PF02782">
    <property type="entry name" value="FGGY_C"/>
    <property type="match status" value="1"/>
</dbReference>
<keyword evidence="3 4" id="KW-0418">Kinase</keyword>
<evidence type="ECO:0000259" key="6">
    <source>
        <dbReference type="Pfam" id="PF02782"/>
    </source>
</evidence>
<dbReference type="GO" id="GO:0016773">
    <property type="term" value="F:phosphotransferase activity, alcohol group as acceptor"/>
    <property type="evidence" value="ECO:0007669"/>
    <property type="project" value="InterPro"/>
</dbReference>
<dbReference type="InterPro" id="IPR018483">
    <property type="entry name" value="Carb_kinase_FGGY_CS"/>
</dbReference>
<dbReference type="PANTHER" id="PTHR43095:SF3">
    <property type="entry name" value="L-XYLULOSE_3-KETO-L-GULONATE KINASE"/>
    <property type="match status" value="1"/>
</dbReference>
<keyword evidence="8" id="KW-1185">Reference proteome</keyword>
<dbReference type="AlphaFoldDB" id="A0A5B9ECV6"/>
<dbReference type="GO" id="GO:0005975">
    <property type="term" value="P:carbohydrate metabolic process"/>
    <property type="evidence" value="ECO:0007669"/>
    <property type="project" value="InterPro"/>
</dbReference>
<dbReference type="RefSeq" id="WP_147647421.1">
    <property type="nucleotide sequence ID" value="NZ_CP042806.1"/>
</dbReference>
<feature type="domain" description="Carbohydrate kinase FGGY C-terminal" evidence="6">
    <location>
        <begin position="255"/>
        <end position="435"/>
    </location>
</feature>
<reference evidence="7 8" key="1">
    <citation type="submission" date="2019-08" db="EMBL/GenBank/DDBJ databases">
        <title>Complete genome sequence of Terriglobus albidus strain ORNL.</title>
        <authorList>
            <person name="Podar M."/>
        </authorList>
    </citation>
    <scope>NUCLEOTIDE SEQUENCE [LARGE SCALE GENOMIC DNA]</scope>
    <source>
        <strain evidence="7 8">ORNL</strain>
    </source>
</reference>
<dbReference type="InterPro" id="IPR018484">
    <property type="entry name" value="FGGY_N"/>
</dbReference>
<feature type="domain" description="Carbohydrate kinase FGGY N-terminal" evidence="5">
    <location>
        <begin position="3"/>
        <end position="244"/>
    </location>
</feature>
<keyword evidence="2 4" id="KW-0808">Transferase</keyword>
<dbReference type="InterPro" id="IPR018485">
    <property type="entry name" value="FGGY_C"/>
</dbReference>
<evidence type="ECO:0000256" key="1">
    <source>
        <dbReference type="ARBA" id="ARBA00009156"/>
    </source>
</evidence>
<evidence type="ECO:0000259" key="5">
    <source>
        <dbReference type="Pfam" id="PF00370"/>
    </source>
</evidence>
<protein>
    <submittedName>
        <fullName evidence="7">Carbohydrate kinase</fullName>
    </submittedName>
</protein>
<proteinExistence type="inferred from homology"/>
<evidence type="ECO:0000313" key="8">
    <source>
        <dbReference type="Proteomes" id="UP000321820"/>
    </source>
</evidence>
<comment type="similarity">
    <text evidence="1 4">Belongs to the FGGY kinase family.</text>
</comment>
<dbReference type="SUPFAM" id="SSF53067">
    <property type="entry name" value="Actin-like ATPase domain"/>
    <property type="match status" value="2"/>
</dbReference>
<dbReference type="InterPro" id="IPR000577">
    <property type="entry name" value="Carb_kinase_FGGY"/>
</dbReference>
<dbReference type="PANTHER" id="PTHR43095">
    <property type="entry name" value="SUGAR KINASE"/>
    <property type="match status" value="1"/>
</dbReference>
<dbReference type="OrthoDB" id="9805576at2"/>
<organism evidence="7 8">
    <name type="scientific">Terriglobus albidus</name>
    <dbReference type="NCBI Taxonomy" id="1592106"/>
    <lineage>
        <taxon>Bacteria</taxon>
        <taxon>Pseudomonadati</taxon>
        <taxon>Acidobacteriota</taxon>
        <taxon>Terriglobia</taxon>
        <taxon>Terriglobales</taxon>
        <taxon>Acidobacteriaceae</taxon>
        <taxon>Terriglobus</taxon>
    </lineage>
</organism>
<dbReference type="Pfam" id="PF00370">
    <property type="entry name" value="FGGY_N"/>
    <property type="match status" value="1"/>
</dbReference>
<sequence>MAWIAIDAGTTVIKAVAFSHTGKELALSRANTEVLRPQNEYSEQSQESMWQAVASTVRQTAQQCGEPIEGIVSTAQGDGCWLVDASGIPVRNAILWNDGRSYEIVERWHEEGIIDRAFHISGSASYPGLPNAILRWLSLHEPQTLTRARWALTCNGWLFSCMTGRYAADLSDASNPFCDIKHRQYSPDLLELFQLEEHLEKLPPIAQGNDLSAPLTSTAAQQMGLPAGIPVLMAPYDIVTTAFGCGVNTPERACVILGTTICTETILPDMDLAQAASGTTIAFEDGQFLRAMPTLTGCEALRWGSTLFAGGDQQRLEQLAQAECVSRDGAFFLPYLSAAGERAPFLEPKARGSFHGLSFNTSPSQIAHALYEGLAFVIRECLERTAHPALQSVSVAGGGARSDFWCQMIADVTGRNVVRPAGNELGALGAFLWALKTAGNIDHAQKVSLSIETETTTFVARTAEYDLFSRRYKTWLALRDSSSSQWQMLRGER</sequence>
<dbReference type="PIRSF" id="PIRSF000538">
    <property type="entry name" value="GlpK"/>
    <property type="match status" value="1"/>
</dbReference>
<gene>
    <name evidence="7" type="ORF">FTW19_09605</name>
</gene>
<dbReference type="Proteomes" id="UP000321820">
    <property type="component" value="Chromosome"/>
</dbReference>
<evidence type="ECO:0000256" key="2">
    <source>
        <dbReference type="ARBA" id="ARBA00022679"/>
    </source>
</evidence>
<dbReference type="PROSITE" id="PS00445">
    <property type="entry name" value="FGGY_KINASES_2"/>
    <property type="match status" value="1"/>
</dbReference>
<evidence type="ECO:0000313" key="7">
    <source>
        <dbReference type="EMBL" id="QEE28231.1"/>
    </source>
</evidence>
<name>A0A5B9ECV6_9BACT</name>
<dbReference type="KEGG" id="talb:FTW19_09605"/>
<dbReference type="EMBL" id="CP042806">
    <property type="protein sequence ID" value="QEE28231.1"/>
    <property type="molecule type" value="Genomic_DNA"/>
</dbReference>
<evidence type="ECO:0000256" key="4">
    <source>
        <dbReference type="RuleBase" id="RU003733"/>
    </source>
</evidence>
<dbReference type="GO" id="GO:0016301">
    <property type="term" value="F:kinase activity"/>
    <property type="evidence" value="ECO:0007669"/>
    <property type="project" value="UniProtKB-KW"/>
</dbReference>